<keyword evidence="2 5" id="KW-0812">Transmembrane</keyword>
<keyword evidence="3 5" id="KW-1133">Transmembrane helix</keyword>
<evidence type="ECO:0000256" key="5">
    <source>
        <dbReference type="SAM" id="Phobius"/>
    </source>
</evidence>
<feature type="transmembrane region" description="Helical" evidence="5">
    <location>
        <begin position="100"/>
        <end position="118"/>
    </location>
</feature>
<accession>A0A1W1I4N0</accession>
<gene>
    <name evidence="7" type="ORF">NSJP_1667</name>
</gene>
<keyword evidence="4 5" id="KW-0472">Membrane</keyword>
<dbReference type="RefSeq" id="WP_080886311.1">
    <property type="nucleotide sequence ID" value="NZ_LT828648.1"/>
</dbReference>
<dbReference type="InterPro" id="IPR009908">
    <property type="entry name" value="Methylamine_util_MauE"/>
</dbReference>
<dbReference type="GO" id="GO:0030416">
    <property type="term" value="P:methylamine metabolic process"/>
    <property type="evidence" value="ECO:0007669"/>
    <property type="project" value="InterPro"/>
</dbReference>
<dbReference type="GO" id="GO:0016020">
    <property type="term" value="C:membrane"/>
    <property type="evidence" value="ECO:0007669"/>
    <property type="project" value="UniProtKB-SubCell"/>
</dbReference>
<sequence length="143" mass="16299">MRRFKFILKWIFGVLFVLAGLNHFRVTDFYLRMMPPYLPWHLASVYVSGIAEIALGALLLVPRLQRLAAWGLIALLVAVFPANVHMAVHPELFPEFDAALLWWRLPVQALLIGWACWYTGGSVKHGNITAQTPVLKPIPRRQN</sequence>
<comment type="subcellular location">
    <subcellularLocation>
        <location evidence="1">Membrane</location>
        <topology evidence="1">Multi-pass membrane protein</topology>
    </subcellularLocation>
</comment>
<evidence type="ECO:0000256" key="2">
    <source>
        <dbReference type="ARBA" id="ARBA00022692"/>
    </source>
</evidence>
<protein>
    <recommendedName>
        <fullName evidence="6">Methylamine utilisation protein MauE domain-containing protein</fullName>
    </recommendedName>
</protein>
<evidence type="ECO:0000256" key="4">
    <source>
        <dbReference type="ARBA" id="ARBA00023136"/>
    </source>
</evidence>
<proteinExistence type="predicted"/>
<feature type="transmembrane region" description="Helical" evidence="5">
    <location>
        <begin position="7"/>
        <end position="26"/>
    </location>
</feature>
<evidence type="ECO:0000256" key="3">
    <source>
        <dbReference type="ARBA" id="ARBA00022989"/>
    </source>
</evidence>
<organism evidence="7 8">
    <name type="scientific">Nitrospira japonica</name>
    <dbReference type="NCBI Taxonomy" id="1325564"/>
    <lineage>
        <taxon>Bacteria</taxon>
        <taxon>Pseudomonadati</taxon>
        <taxon>Nitrospirota</taxon>
        <taxon>Nitrospiria</taxon>
        <taxon>Nitrospirales</taxon>
        <taxon>Nitrospiraceae</taxon>
        <taxon>Nitrospira</taxon>
    </lineage>
</organism>
<dbReference type="STRING" id="1325564.NSJP_1667"/>
<keyword evidence="8" id="KW-1185">Reference proteome</keyword>
<name>A0A1W1I4N0_9BACT</name>
<feature type="transmembrane region" description="Helical" evidence="5">
    <location>
        <begin position="67"/>
        <end position="88"/>
    </location>
</feature>
<dbReference type="Pfam" id="PF07291">
    <property type="entry name" value="MauE"/>
    <property type="match status" value="1"/>
</dbReference>
<dbReference type="PANTHER" id="PTHR36974:SF1">
    <property type="entry name" value="DOXX FAMILY MEMBRANE PROTEIN"/>
    <property type="match status" value="1"/>
</dbReference>
<dbReference type="OrthoDB" id="327939at2"/>
<evidence type="ECO:0000256" key="1">
    <source>
        <dbReference type="ARBA" id="ARBA00004141"/>
    </source>
</evidence>
<feature type="domain" description="Methylamine utilisation protein MauE" evidence="6">
    <location>
        <begin position="2"/>
        <end position="78"/>
    </location>
</feature>
<evidence type="ECO:0000313" key="7">
    <source>
        <dbReference type="EMBL" id="SLM47839.1"/>
    </source>
</evidence>
<reference evidence="7 8" key="1">
    <citation type="submission" date="2017-03" db="EMBL/GenBank/DDBJ databases">
        <authorList>
            <person name="Afonso C.L."/>
            <person name="Miller P.J."/>
            <person name="Scott M.A."/>
            <person name="Spackman E."/>
            <person name="Goraichik I."/>
            <person name="Dimitrov K.M."/>
            <person name="Suarez D.L."/>
            <person name="Swayne D.E."/>
        </authorList>
    </citation>
    <scope>NUCLEOTIDE SEQUENCE [LARGE SCALE GENOMIC DNA]</scope>
    <source>
        <strain evidence="7">Genome sequencing of Nitrospira japonica strain NJ11</strain>
    </source>
</reference>
<evidence type="ECO:0000313" key="8">
    <source>
        <dbReference type="Proteomes" id="UP000192042"/>
    </source>
</evidence>
<dbReference type="AlphaFoldDB" id="A0A1W1I4N0"/>
<feature type="transmembrane region" description="Helical" evidence="5">
    <location>
        <begin position="38"/>
        <end position="60"/>
    </location>
</feature>
<dbReference type="Proteomes" id="UP000192042">
    <property type="component" value="Chromosome I"/>
</dbReference>
<evidence type="ECO:0000259" key="6">
    <source>
        <dbReference type="Pfam" id="PF07291"/>
    </source>
</evidence>
<dbReference type="EMBL" id="LT828648">
    <property type="protein sequence ID" value="SLM47839.1"/>
    <property type="molecule type" value="Genomic_DNA"/>
</dbReference>
<dbReference type="PANTHER" id="PTHR36974">
    <property type="entry name" value="MEMBRANE PROTEIN-RELATED"/>
    <property type="match status" value="1"/>
</dbReference>
<dbReference type="KEGG" id="nja:NSJP_1667"/>